<organism evidence="2 3">
    <name type="scientific">Pseudozyma hubeiensis (strain SY62)</name>
    <name type="common">Yeast</name>
    <dbReference type="NCBI Taxonomy" id="1305764"/>
    <lineage>
        <taxon>Eukaryota</taxon>
        <taxon>Fungi</taxon>
        <taxon>Dikarya</taxon>
        <taxon>Basidiomycota</taxon>
        <taxon>Ustilaginomycotina</taxon>
        <taxon>Ustilaginomycetes</taxon>
        <taxon>Ustilaginales</taxon>
        <taxon>Ustilaginaceae</taxon>
        <taxon>Pseudozyma</taxon>
    </lineage>
</organism>
<protein>
    <submittedName>
        <fullName evidence="2">Heat shock transcription factor</fullName>
    </submittedName>
</protein>
<gene>
    <name evidence="2" type="ORF">PHSY_005847</name>
</gene>
<sequence>MHHCAQRPLPAPSASLSWQTETLPDLPALPSPDPTPAAAHQDIPDMPEDGIVVLLPDTTEEDSQARPAMLMNTQEDSQSRLQRIPPLALVDSWDVHVSPDVDSFAVTILPADLLRVYPPGCILSLLGHVPEFKDLETYKDWVYFGKIKVILRFEPRFKLPFIAQPILERDVELPCLNKLKQSELLSKSSLGCIDSTRTELGSIRTNQACLLTAASLA</sequence>
<evidence type="ECO:0000313" key="2">
    <source>
        <dbReference type="EMBL" id="GAC98258.1"/>
    </source>
</evidence>
<reference evidence="3" key="1">
    <citation type="journal article" date="2013" name="Genome Announc.">
        <title>Draft genome sequence of the basidiomycetous yeast-like fungus Pseudozyma hubeiensis SY62, which produces an abundant amount of the biosurfactant mannosylerythritol lipids.</title>
        <authorList>
            <person name="Konishi M."/>
            <person name="Hatada Y."/>
            <person name="Horiuchi J."/>
        </authorList>
    </citation>
    <scope>NUCLEOTIDE SEQUENCE [LARGE SCALE GENOMIC DNA]</scope>
    <source>
        <strain evidence="3">SY62</strain>
    </source>
</reference>
<dbReference type="HOGENOM" id="CLU_1272783_0_0_1"/>
<dbReference type="OrthoDB" id="2556146at2759"/>
<feature type="region of interest" description="Disordered" evidence="1">
    <location>
        <begin position="1"/>
        <end position="44"/>
    </location>
</feature>
<keyword evidence="3" id="KW-1185">Reference proteome</keyword>
<name>R9PA56_PSEHS</name>
<proteinExistence type="predicted"/>
<dbReference type="EMBL" id="DF238816">
    <property type="protein sequence ID" value="GAC98258.1"/>
    <property type="molecule type" value="Genomic_DNA"/>
</dbReference>
<dbReference type="STRING" id="1305764.R9PA56"/>
<dbReference type="AlphaFoldDB" id="R9PA56"/>
<evidence type="ECO:0000313" key="3">
    <source>
        <dbReference type="Proteomes" id="UP000014071"/>
    </source>
</evidence>
<dbReference type="Proteomes" id="UP000014071">
    <property type="component" value="Unassembled WGS sequence"/>
</dbReference>
<evidence type="ECO:0000256" key="1">
    <source>
        <dbReference type="SAM" id="MobiDB-lite"/>
    </source>
</evidence>
<dbReference type="RefSeq" id="XP_012191845.1">
    <property type="nucleotide sequence ID" value="XM_012336455.1"/>
</dbReference>
<keyword evidence="2" id="KW-0346">Stress response</keyword>
<accession>R9PA56</accession>
<dbReference type="GeneID" id="24111124"/>